<dbReference type="OrthoDB" id="10686778at2759"/>
<gene>
    <name evidence="2" type="ORF">PVAND_004593</name>
</gene>
<feature type="compositionally biased region" description="Polar residues" evidence="1">
    <location>
        <begin position="184"/>
        <end position="198"/>
    </location>
</feature>
<reference evidence="2" key="1">
    <citation type="submission" date="2021-03" db="EMBL/GenBank/DDBJ databases">
        <title>Chromosome level genome of the anhydrobiotic midge Polypedilum vanderplanki.</title>
        <authorList>
            <person name="Yoshida Y."/>
            <person name="Kikawada T."/>
            <person name="Gusev O."/>
        </authorList>
    </citation>
    <scope>NUCLEOTIDE SEQUENCE</scope>
    <source>
        <strain evidence="2">NIAS01</strain>
        <tissue evidence="2">Whole body or cell culture</tissue>
    </source>
</reference>
<feature type="region of interest" description="Disordered" evidence="1">
    <location>
        <begin position="162"/>
        <end position="213"/>
    </location>
</feature>
<accession>A0A9J6BXP0</accession>
<feature type="region of interest" description="Disordered" evidence="1">
    <location>
        <begin position="230"/>
        <end position="269"/>
    </location>
</feature>
<name>A0A9J6BXP0_POLVA</name>
<keyword evidence="3" id="KW-1185">Reference proteome</keyword>
<feature type="region of interest" description="Disordered" evidence="1">
    <location>
        <begin position="547"/>
        <end position="572"/>
    </location>
</feature>
<feature type="region of interest" description="Disordered" evidence="1">
    <location>
        <begin position="362"/>
        <end position="387"/>
    </location>
</feature>
<dbReference type="EMBL" id="JADBJN010000002">
    <property type="protein sequence ID" value="KAG5674639.1"/>
    <property type="molecule type" value="Genomic_DNA"/>
</dbReference>
<feature type="compositionally biased region" description="Low complexity" evidence="1">
    <location>
        <begin position="363"/>
        <end position="382"/>
    </location>
</feature>
<organism evidence="2 3">
    <name type="scientific">Polypedilum vanderplanki</name>
    <name type="common">Sleeping chironomid midge</name>
    <dbReference type="NCBI Taxonomy" id="319348"/>
    <lineage>
        <taxon>Eukaryota</taxon>
        <taxon>Metazoa</taxon>
        <taxon>Ecdysozoa</taxon>
        <taxon>Arthropoda</taxon>
        <taxon>Hexapoda</taxon>
        <taxon>Insecta</taxon>
        <taxon>Pterygota</taxon>
        <taxon>Neoptera</taxon>
        <taxon>Endopterygota</taxon>
        <taxon>Diptera</taxon>
        <taxon>Nematocera</taxon>
        <taxon>Chironomoidea</taxon>
        <taxon>Chironomidae</taxon>
        <taxon>Chironominae</taxon>
        <taxon>Polypedilum</taxon>
        <taxon>Polypedilum</taxon>
    </lineage>
</organism>
<feature type="region of interest" description="Disordered" evidence="1">
    <location>
        <begin position="498"/>
        <end position="525"/>
    </location>
</feature>
<evidence type="ECO:0000313" key="2">
    <source>
        <dbReference type="EMBL" id="KAG5674639.1"/>
    </source>
</evidence>
<proteinExistence type="predicted"/>
<comment type="caution">
    <text evidence="2">The sequence shown here is derived from an EMBL/GenBank/DDBJ whole genome shotgun (WGS) entry which is preliminary data.</text>
</comment>
<evidence type="ECO:0000256" key="1">
    <source>
        <dbReference type="SAM" id="MobiDB-lite"/>
    </source>
</evidence>
<feature type="compositionally biased region" description="Low complexity" evidence="1">
    <location>
        <begin position="636"/>
        <end position="653"/>
    </location>
</feature>
<feature type="compositionally biased region" description="Polar residues" evidence="1">
    <location>
        <begin position="238"/>
        <end position="269"/>
    </location>
</feature>
<feature type="compositionally biased region" description="Low complexity" evidence="1">
    <location>
        <begin position="506"/>
        <end position="517"/>
    </location>
</feature>
<protein>
    <submittedName>
        <fullName evidence="2">Uncharacterized protein</fullName>
    </submittedName>
</protein>
<dbReference type="Proteomes" id="UP001107558">
    <property type="component" value="Chromosome 2"/>
</dbReference>
<feature type="region of interest" description="Disordered" evidence="1">
    <location>
        <begin position="634"/>
        <end position="653"/>
    </location>
</feature>
<feature type="compositionally biased region" description="Low complexity" evidence="1">
    <location>
        <begin position="551"/>
        <end position="572"/>
    </location>
</feature>
<evidence type="ECO:0000313" key="3">
    <source>
        <dbReference type="Proteomes" id="UP001107558"/>
    </source>
</evidence>
<dbReference type="AlphaFoldDB" id="A0A9J6BXP0"/>
<feature type="compositionally biased region" description="Pro residues" evidence="1">
    <location>
        <begin position="200"/>
        <end position="209"/>
    </location>
</feature>
<feature type="compositionally biased region" description="Low complexity" evidence="1">
    <location>
        <begin position="162"/>
        <end position="183"/>
    </location>
</feature>
<sequence length="757" mass="85093">MYCTCSNHNQWALTNSNLSSSVATLPRKSHENLVGKKSALKSSTAATRSSNTPKKTVKTIDNRLSPRFSTLPRSRTRTRPANVATIFNSEHQRARRQITQLSASTNALGYFYPYSTTSLSNPNFYQSQYSSQYLQQPQHQQFLQQQPIPDSYQHHHHSMINLNHNYNTNHNSNNLQNAQSNNTEQQQTPDDSPDMSNSPVPEPPAPPLNPHCARCRFTSTMSASVTASNGTLHRHGVGNSNPHIHQPTTNVNYAASSTPVNVGNSNSGGSAYTAKKNRINCEALLQILSSSLLIQFNAIHIQPNLTTFLIYSEQLQLQILIVASVAVSITCQHYHHHAQHLQQQHHLQHNTISSPQSSHFYLQQHHPTPLTPTHVTPQQQHHYGFHSSSPSTYVDLDRFNQQAKAVKDQINYFNHQEHKNLRGAINSVHQYGNEPHFDFVINANYTDLEKASEQFVSLGNLAAKQNMPKVIKITKTVAVKQPVPVPYPVPVVHHSKPQSYQNYFDSSPSPSTYSQTTEKPHDFKPSPLYSNYTSYIGKYSSPAPSSAYHFSSTPSSTHSPSQSPSISSTPASVAAAHKIAESYIKQEFFSTQKPGETPSEYDTRPFYVPTSDKEMIKYIPVPYYIDENGERHELNNEANSNSGSEYSSISGDGESYYKQSTDVNSGKFHSYTLSYHPPAVSTTPTPSEAYHHYEEPQALHATPHTNYYYRQGKVESVPLYSVDSNVSPSHHYAVEEQINDQSNSEHEHVQYKYVYER</sequence>